<dbReference type="Gene3D" id="1.20.5.420">
    <property type="entry name" value="Immunoglobulin FC, subunit C"/>
    <property type="match status" value="1"/>
</dbReference>
<sequence>MYQNQYYNPYGNYRTPYDAPLIRDIKQAIDGEYSAVACYSQLIEIAPKKEEKQQIREILQDEKDHLETFKKIYTILTGRQPVPQIIEECPNAYREGITAAFKDEQETVDFYLEIADKAHDVFIKESFRRASADEQNHAVWFLYFIGSP</sequence>
<organism evidence="2 3">
    <name type="scientific">Halobacillus naozhouensis</name>
    <dbReference type="NCBI Taxonomy" id="554880"/>
    <lineage>
        <taxon>Bacteria</taxon>
        <taxon>Bacillati</taxon>
        <taxon>Bacillota</taxon>
        <taxon>Bacilli</taxon>
        <taxon>Bacillales</taxon>
        <taxon>Bacillaceae</taxon>
        <taxon>Halobacillus</taxon>
    </lineage>
</organism>
<dbReference type="Proteomes" id="UP001221597">
    <property type="component" value="Chromosome"/>
</dbReference>
<name>A0ABY8J2J3_9BACI</name>
<dbReference type="Pfam" id="PF03232">
    <property type="entry name" value="COQ7"/>
    <property type="match status" value="1"/>
</dbReference>
<dbReference type="SUPFAM" id="SSF47240">
    <property type="entry name" value="Ferritin-like"/>
    <property type="match status" value="1"/>
</dbReference>
<dbReference type="EMBL" id="CP121671">
    <property type="protein sequence ID" value="WFT76282.1"/>
    <property type="molecule type" value="Genomic_DNA"/>
</dbReference>
<protein>
    <submittedName>
        <fullName evidence="2">Ferritin-like domain-containing protein</fullName>
    </submittedName>
</protein>
<accession>A0ABY8J2J3</accession>
<reference evidence="2 3" key="1">
    <citation type="submission" date="2023-04" db="EMBL/GenBank/DDBJ databases">
        <title>Genome sequence of Halobacillus naozhouensis KACC 21980.</title>
        <authorList>
            <person name="Kim S."/>
            <person name="Heo J."/>
            <person name="Kwon S.-W."/>
        </authorList>
    </citation>
    <scope>NUCLEOTIDE SEQUENCE [LARGE SCALE GENOMIC DNA]</scope>
    <source>
        <strain evidence="2 3">KCTC 13234</strain>
    </source>
</reference>
<feature type="domain" description="Rubrerythrin diiron-binding" evidence="1">
    <location>
        <begin position="97"/>
        <end position="145"/>
    </location>
</feature>
<dbReference type="InterPro" id="IPR009078">
    <property type="entry name" value="Ferritin-like_SF"/>
</dbReference>
<evidence type="ECO:0000313" key="3">
    <source>
        <dbReference type="Proteomes" id="UP001221597"/>
    </source>
</evidence>
<evidence type="ECO:0000259" key="1">
    <source>
        <dbReference type="Pfam" id="PF02915"/>
    </source>
</evidence>
<dbReference type="RefSeq" id="WP_283078236.1">
    <property type="nucleotide sequence ID" value="NZ_CP121671.1"/>
</dbReference>
<dbReference type="Pfam" id="PF02915">
    <property type="entry name" value="Rubrerythrin"/>
    <property type="match status" value="1"/>
</dbReference>
<dbReference type="InterPro" id="IPR003251">
    <property type="entry name" value="Rr_diiron-bd_dom"/>
</dbReference>
<dbReference type="CDD" id="cd00657">
    <property type="entry name" value="Ferritin_like"/>
    <property type="match status" value="1"/>
</dbReference>
<keyword evidence="3" id="KW-1185">Reference proteome</keyword>
<evidence type="ECO:0000313" key="2">
    <source>
        <dbReference type="EMBL" id="WFT76282.1"/>
    </source>
</evidence>
<proteinExistence type="predicted"/>
<dbReference type="Gene3D" id="1.20.120.660">
    <property type="entry name" value="IL-4 antagonist (De novo design) like domain"/>
    <property type="match status" value="1"/>
</dbReference>
<gene>
    <name evidence="2" type="ORF">P9989_07935</name>
</gene>